<accession>A0A6J6SNI6</accession>
<evidence type="ECO:0000259" key="3">
    <source>
        <dbReference type="Pfam" id="PF15420"/>
    </source>
</evidence>
<evidence type="ECO:0000256" key="1">
    <source>
        <dbReference type="SAM" id="Phobius"/>
    </source>
</evidence>
<name>A0A6J6SNI6_9ZZZZ</name>
<feature type="domain" description="Alpha/beta-hydrolase catalytic" evidence="2">
    <location>
        <begin position="347"/>
        <end position="613"/>
    </location>
</feature>
<evidence type="ECO:0000259" key="2">
    <source>
        <dbReference type="Pfam" id="PF10081"/>
    </source>
</evidence>
<keyword evidence="1" id="KW-1133">Transmembrane helix</keyword>
<organism evidence="4">
    <name type="scientific">freshwater metagenome</name>
    <dbReference type="NCBI Taxonomy" id="449393"/>
    <lineage>
        <taxon>unclassified sequences</taxon>
        <taxon>metagenomes</taxon>
        <taxon>ecological metagenomes</taxon>
    </lineage>
</organism>
<dbReference type="InterPro" id="IPR029058">
    <property type="entry name" value="AB_hydrolase_fold"/>
</dbReference>
<feature type="domain" description="Alpha/beta-hydrolase N-terminal" evidence="3">
    <location>
        <begin position="140"/>
        <end position="326"/>
    </location>
</feature>
<dbReference type="Pfam" id="PF10081">
    <property type="entry name" value="Abhydrolase_9"/>
    <property type="match status" value="1"/>
</dbReference>
<feature type="transmembrane region" description="Helical" evidence="1">
    <location>
        <begin position="98"/>
        <end position="118"/>
    </location>
</feature>
<dbReference type="EMBL" id="CAEZYW010000054">
    <property type="protein sequence ID" value="CAB4736147.1"/>
    <property type="molecule type" value="Genomic_DNA"/>
</dbReference>
<proteinExistence type="predicted"/>
<dbReference type="SUPFAM" id="SSF53474">
    <property type="entry name" value="alpha/beta-Hydrolases"/>
    <property type="match status" value="1"/>
</dbReference>
<dbReference type="InterPro" id="IPR027787">
    <property type="entry name" value="Alpha/beta-hydrolase_catalytic"/>
</dbReference>
<reference evidence="4" key="1">
    <citation type="submission" date="2020-05" db="EMBL/GenBank/DDBJ databases">
        <authorList>
            <person name="Chiriac C."/>
            <person name="Salcher M."/>
            <person name="Ghai R."/>
            <person name="Kavagutti S V."/>
        </authorList>
    </citation>
    <scope>NUCLEOTIDE SEQUENCE</scope>
</reference>
<sequence length="700" mass="73371">MQQDRGSTHTPVRQNAHMARQLRRASWVTAWAGDRSVQAGVAGASWSVAGTLARGLLPRSPLQQAVATGVVATAHFQLTATAWSALEALASKPGARPTLRASIIVAAGAMAGGVAASAATAPVAGRSLPAAAAGTAGRIVAFAGLAGGAAACWEELLQRRLGLRPGLDTTLVPAVATGAAVVGFSVAMRARRAHRYGIVEPQRHAVRSADATTMIKAAGLGVSSAVGLAALMVGEQLAARGLERLGAKALGRDTGALGSLVAHGAVLGAMGTGAAMGLQRLTAVVERRDDVVEPAYPMPPTSSNVSAGPRSAMPFASMGKEGRRFVLMALSPEEITAVTGERAMSPVRVVGGYESAPDTAERARLTVQDMIDCGAFERSIICIGVPTGVGYFNYTVAEALEYLTGGDCATVVPQYALVPSALALNRTRDGEELTRLVLEGIRDRIGAMPVGTRPRVFIIGESLGANIALDTAMVPGSVSGIPVMTELGVAGGLYLGVPFRTEMWNIWRANPEAVDPAGVLVQVSDPALLPVLSDGQVRHLMVVHDDDPVSKFGYSMVVQPPWWMGPAATRPPLVPREAKFRPITSFILATIDLLNGMNSRPGTFARVGHDYRIDARVGIERAFGLSTAPAQADAIEEALRRREQQWATRRMVARKLDRARRSIEKTMEEWGTTVADVDPTVEKALGPLSWFGQISGPPGS</sequence>
<feature type="transmembrane region" description="Helical" evidence="1">
    <location>
        <begin position="211"/>
        <end position="234"/>
    </location>
</feature>
<protein>
    <submittedName>
        <fullName evidence="4">Unannotated protein</fullName>
    </submittedName>
</protein>
<feature type="transmembrane region" description="Helical" evidence="1">
    <location>
        <begin position="171"/>
        <end position="190"/>
    </location>
</feature>
<dbReference type="AlphaFoldDB" id="A0A6J6SNI6"/>
<evidence type="ECO:0000313" key="4">
    <source>
        <dbReference type="EMBL" id="CAB4736147.1"/>
    </source>
</evidence>
<gene>
    <name evidence="4" type="ORF">UFOPK2786_00501</name>
</gene>
<dbReference type="Pfam" id="PF15420">
    <property type="entry name" value="Abhydrolase_9_N"/>
    <property type="match status" value="1"/>
</dbReference>
<dbReference type="InterPro" id="IPR027788">
    <property type="entry name" value="Alpha/beta-hydrolase_N_dom"/>
</dbReference>
<keyword evidence="1" id="KW-0812">Transmembrane</keyword>
<keyword evidence="1" id="KW-0472">Membrane</keyword>